<feature type="transmembrane region" description="Helical" evidence="1">
    <location>
        <begin position="52"/>
        <end position="74"/>
    </location>
</feature>
<gene>
    <name evidence="2" type="ORF">EKO04_004239</name>
</gene>
<proteinExistence type="predicted"/>
<dbReference type="AlphaFoldDB" id="A0A8H7J5N6"/>
<keyword evidence="3" id="KW-1185">Reference proteome</keyword>
<organism evidence="2 3">
    <name type="scientific">Ascochyta lentis</name>
    <dbReference type="NCBI Taxonomy" id="205686"/>
    <lineage>
        <taxon>Eukaryota</taxon>
        <taxon>Fungi</taxon>
        <taxon>Dikarya</taxon>
        <taxon>Ascomycota</taxon>
        <taxon>Pezizomycotina</taxon>
        <taxon>Dothideomycetes</taxon>
        <taxon>Pleosporomycetidae</taxon>
        <taxon>Pleosporales</taxon>
        <taxon>Pleosporineae</taxon>
        <taxon>Didymellaceae</taxon>
        <taxon>Ascochyta</taxon>
    </lineage>
</organism>
<reference evidence="2" key="1">
    <citation type="submission" date="2018-12" db="EMBL/GenBank/DDBJ databases">
        <authorList>
            <person name="Syme R.A."/>
            <person name="Farfan-Caceres L."/>
            <person name="Lichtenzveig J."/>
        </authorList>
    </citation>
    <scope>NUCLEOTIDE SEQUENCE</scope>
    <source>
        <strain evidence="2">Al4</strain>
    </source>
</reference>
<reference evidence="2" key="2">
    <citation type="submission" date="2020-09" db="EMBL/GenBank/DDBJ databases">
        <title>Reference genome assembly for Australian Ascochyta lentis isolate Al4.</title>
        <authorList>
            <person name="Lee R.C."/>
            <person name="Farfan-Caceres L.M."/>
            <person name="Debler J.W."/>
            <person name="Williams A.H."/>
            <person name="Henares B.M."/>
        </authorList>
    </citation>
    <scope>NUCLEOTIDE SEQUENCE</scope>
    <source>
        <strain evidence="2">Al4</strain>
    </source>
</reference>
<evidence type="ECO:0008006" key="4">
    <source>
        <dbReference type="Google" id="ProtNLM"/>
    </source>
</evidence>
<evidence type="ECO:0000313" key="2">
    <source>
        <dbReference type="EMBL" id="KAF9697576.1"/>
    </source>
</evidence>
<keyword evidence="1" id="KW-0812">Transmembrane</keyword>
<feature type="transmembrane region" description="Helical" evidence="1">
    <location>
        <begin position="86"/>
        <end position="107"/>
    </location>
</feature>
<name>A0A8H7J5N6_9PLEO</name>
<comment type="caution">
    <text evidence="2">The sequence shown here is derived from an EMBL/GenBank/DDBJ whole genome shotgun (WGS) entry which is preliminary data.</text>
</comment>
<evidence type="ECO:0000313" key="3">
    <source>
        <dbReference type="Proteomes" id="UP000651452"/>
    </source>
</evidence>
<evidence type="ECO:0000256" key="1">
    <source>
        <dbReference type="SAM" id="Phobius"/>
    </source>
</evidence>
<accession>A0A8H7J5N6</accession>
<keyword evidence="1" id="KW-0472">Membrane</keyword>
<keyword evidence="1" id="KW-1133">Transmembrane helix</keyword>
<dbReference type="Proteomes" id="UP000651452">
    <property type="component" value="Unassembled WGS sequence"/>
</dbReference>
<feature type="transmembrane region" description="Helical" evidence="1">
    <location>
        <begin position="134"/>
        <end position="156"/>
    </location>
</feature>
<dbReference type="EMBL" id="RZGK01000007">
    <property type="protein sequence ID" value="KAF9697576.1"/>
    <property type="molecule type" value="Genomic_DNA"/>
</dbReference>
<sequence>MAFNKTRVKPTPYPFLPFHLLRTAQLASSIAVLSITSYFAHELRRNGYSLPWTFILLLTISLSTLTSLTLTILLHIRYTLSPPLNLALNTILSLLWTLSFALLAWWASSTLTHACVLATWESETGVRVCKSYKALFSFALLGMLASWGAVGVDVFVYRGSVKKGRFVSLGMGEAKKGRRGLDEGDEDVDGGIWDLNFNPAALRGAGRKRGGEGYALPEGQFGYADTAYAGAAGQVGRQSVEGRL</sequence>
<dbReference type="OrthoDB" id="5344006at2759"/>
<protein>
    <recommendedName>
        <fullName evidence="4">MARVEL domain-containing protein</fullName>
    </recommendedName>
</protein>